<feature type="region of interest" description="Disordered" evidence="1">
    <location>
        <begin position="215"/>
        <end position="236"/>
    </location>
</feature>
<feature type="region of interest" description="Disordered" evidence="1">
    <location>
        <begin position="1"/>
        <end position="22"/>
    </location>
</feature>
<proteinExistence type="predicted"/>
<organism evidence="2 3">
    <name type="scientific">Filobasidium floriforme</name>
    <dbReference type="NCBI Taxonomy" id="5210"/>
    <lineage>
        <taxon>Eukaryota</taxon>
        <taxon>Fungi</taxon>
        <taxon>Dikarya</taxon>
        <taxon>Basidiomycota</taxon>
        <taxon>Agaricomycotina</taxon>
        <taxon>Tremellomycetes</taxon>
        <taxon>Filobasidiales</taxon>
        <taxon>Filobasidiaceae</taxon>
        <taxon>Filobasidium</taxon>
    </lineage>
</organism>
<evidence type="ECO:0000313" key="2">
    <source>
        <dbReference type="EMBL" id="KAG7571447.1"/>
    </source>
</evidence>
<dbReference type="Proteomes" id="UP000812966">
    <property type="component" value="Unassembled WGS sequence"/>
</dbReference>
<name>A0A8K0JR63_9TREE</name>
<protein>
    <submittedName>
        <fullName evidence="2">Uncharacterized protein</fullName>
    </submittedName>
</protein>
<feature type="compositionally biased region" description="Low complexity" evidence="1">
    <location>
        <begin position="1"/>
        <end position="18"/>
    </location>
</feature>
<reference evidence="2" key="1">
    <citation type="submission" date="2020-04" db="EMBL/GenBank/DDBJ databases">
        <title>Analysis of mating type loci in Filobasidium floriforme.</title>
        <authorList>
            <person name="Nowrousian M."/>
        </authorList>
    </citation>
    <scope>NUCLEOTIDE SEQUENCE</scope>
    <source>
        <strain evidence="2">CBS 6242</strain>
    </source>
</reference>
<comment type="caution">
    <text evidence="2">The sequence shown here is derived from an EMBL/GenBank/DDBJ whole genome shotgun (WGS) entry which is preliminary data.</text>
</comment>
<sequence>MFPRTSRSTSTSSSPLSLFDHSQRAQMGQDLFYLFGCSSNSASSSSSTQPKKPKTAIFSRRPAQAGEHYDEKHGNDNEDNEGTEADSMFITWPESRPIGTGSRSASPNSSDLESESESSYSSSSSSGSAISLPDYHTPNTNTKTTTRSGLRSKKSAKDVRGLFRPSSTRTQSAPDLPTQTFPRSPQQLRISVKVETTTSTSSQAKWELDLDLPAQRSGMRRNGPGGRGDRWNGNWV</sequence>
<evidence type="ECO:0000256" key="1">
    <source>
        <dbReference type="SAM" id="MobiDB-lite"/>
    </source>
</evidence>
<accession>A0A8K0JR63</accession>
<feature type="compositionally biased region" description="Low complexity" evidence="1">
    <location>
        <begin position="104"/>
        <end position="146"/>
    </location>
</feature>
<dbReference type="EMBL" id="JABELV010000007">
    <property type="protein sequence ID" value="KAG7571447.1"/>
    <property type="molecule type" value="Genomic_DNA"/>
</dbReference>
<feature type="compositionally biased region" description="Basic and acidic residues" evidence="1">
    <location>
        <begin position="67"/>
        <end position="76"/>
    </location>
</feature>
<keyword evidence="3" id="KW-1185">Reference proteome</keyword>
<dbReference type="AlphaFoldDB" id="A0A8K0JR63"/>
<gene>
    <name evidence="2" type="ORF">FFLO_00630</name>
</gene>
<evidence type="ECO:0000313" key="3">
    <source>
        <dbReference type="Proteomes" id="UP000812966"/>
    </source>
</evidence>
<feature type="region of interest" description="Disordered" evidence="1">
    <location>
        <begin position="39"/>
        <end position="190"/>
    </location>
</feature>
<feature type="compositionally biased region" description="Polar residues" evidence="1">
    <location>
        <begin position="165"/>
        <end position="189"/>
    </location>
</feature>